<feature type="compositionally biased region" description="Polar residues" evidence="2">
    <location>
        <begin position="217"/>
        <end position="233"/>
    </location>
</feature>
<feature type="coiled-coil region" evidence="1">
    <location>
        <begin position="40"/>
        <end position="148"/>
    </location>
</feature>
<sequence>MRRHSRTGDELINEDDEQSAATNDITSIRNMDKLKVFFKYTAVKAELDKAELERDALLDALCETRSTLSDVRSQRDNLDAELKRERQLTALVKQHLGGHPDHVQEKLADLVATRQEWEMRTRSAEEELNVLRRELAEVREREELLERENVMMGAHLAPAEMARDGLAGLERIDTNNSTQHSKSPQLGNGLPVAASSASVRSQHSSSDASHRRRKSSLLASPTLTMSRTTSVNTARPYEHLPSLPFDASRLLRRTQVQLRVGASPLKNRSPSSHPYDPSVPPSLPFAARDLRRSKMSSDSTQTDEYSEYADQSFDLSTGVKGLARLKRADAAFLSDLTSEIELSPEDARGRKAGE</sequence>
<gene>
    <name evidence="3" type="ORF">RHTO0S_08e08416g</name>
</gene>
<proteinExistence type="predicted"/>
<feature type="region of interest" description="Disordered" evidence="2">
    <location>
        <begin position="175"/>
        <end position="239"/>
    </location>
</feature>
<feature type="region of interest" description="Disordered" evidence="2">
    <location>
        <begin position="261"/>
        <end position="285"/>
    </location>
</feature>
<evidence type="ECO:0000256" key="2">
    <source>
        <dbReference type="SAM" id="MobiDB-lite"/>
    </source>
</evidence>
<dbReference type="EMBL" id="LK052943">
    <property type="protein sequence ID" value="CDR43952.1"/>
    <property type="molecule type" value="Genomic_DNA"/>
</dbReference>
<reference evidence="3" key="1">
    <citation type="journal article" date="2014" name="Genome Announc.">
        <title>Draft genome sequence of Rhodosporidium toruloides CECT1137, an oleaginous yeast of biotechnological interest.</title>
        <authorList>
            <person name="Morin N."/>
            <person name="Calcas X."/>
            <person name="Devillers H."/>
            <person name="Durrens P."/>
            <person name="Sherman D.J."/>
            <person name="Nicaud J.-M."/>
            <person name="Neuveglise C."/>
        </authorList>
    </citation>
    <scope>NUCLEOTIDE SEQUENCE</scope>
    <source>
        <strain evidence="3">CECT1137</strain>
    </source>
</reference>
<feature type="compositionally biased region" description="Low complexity" evidence="2">
    <location>
        <begin position="193"/>
        <end position="207"/>
    </location>
</feature>
<protein>
    <submittedName>
        <fullName evidence="3">RHTO0S08e08416g1_1</fullName>
    </submittedName>
</protein>
<evidence type="ECO:0000256" key="1">
    <source>
        <dbReference type="SAM" id="Coils"/>
    </source>
</evidence>
<feature type="compositionally biased region" description="Polar residues" evidence="2">
    <location>
        <begin position="175"/>
        <end position="186"/>
    </location>
</feature>
<accession>A0A061B1Z4</accession>
<name>A0A061B1Z4_RHOTO</name>
<keyword evidence="1" id="KW-0175">Coiled coil</keyword>
<dbReference type="OrthoDB" id="2536683at2759"/>
<dbReference type="AlphaFoldDB" id="A0A061B1Z4"/>
<organism evidence="3">
    <name type="scientific">Rhodotorula toruloides</name>
    <name type="common">Yeast</name>
    <name type="synonym">Rhodosporidium toruloides</name>
    <dbReference type="NCBI Taxonomy" id="5286"/>
    <lineage>
        <taxon>Eukaryota</taxon>
        <taxon>Fungi</taxon>
        <taxon>Dikarya</taxon>
        <taxon>Basidiomycota</taxon>
        <taxon>Pucciniomycotina</taxon>
        <taxon>Microbotryomycetes</taxon>
        <taxon>Sporidiobolales</taxon>
        <taxon>Sporidiobolaceae</taxon>
        <taxon>Rhodotorula</taxon>
    </lineage>
</organism>
<evidence type="ECO:0000313" key="3">
    <source>
        <dbReference type="EMBL" id="CDR43952.1"/>
    </source>
</evidence>